<keyword evidence="1" id="KW-0479">Metal-binding</keyword>
<evidence type="ECO:0000313" key="6">
    <source>
        <dbReference type="EMBL" id="EPS40956.1"/>
    </source>
</evidence>
<sequence>MPPQASVPDPALTAEEQLAQSIGDPERPFTISCKQCDTILGDSAAAECAVDALDIYVLSAGTNLDISDNAKTPKKKGGPDEVSIYYVVKCGGCKHIVGRKYVAIPKYPHIQDKISLSAVHTAFSYPPPPPPPPAEEGTNDDPALDADESLVGPTQSEMIQDITQLKRFCLVLSDGQDNLTTQVAQLAETTTSSSTSNSDEMKELKSRLASLEESLAAVIENQKRLMNQMKLQSKRSYSDFAVEIPVTSRRQKSSSPKQGGFQQQQQQHLSPPPSMRSEDTSPDDVASENSNKPAAAAAETKLKAKTKTQPREADSTSRVGKEAEITATTATRQARVSSSLAAAAAATAAVEAILAADDGAIVISDGEGEEQGGGDDDHASSEKAGGAGHILKRARLSKTATRGGVGKRGRGGRASTGSIVVHELRIDEGAADDRASDGSAGRVTRSKKSS</sequence>
<feature type="coiled-coil region" evidence="3">
    <location>
        <begin position="201"/>
        <end position="228"/>
    </location>
</feature>
<feature type="compositionally biased region" description="Polar residues" evidence="4">
    <location>
        <begin position="326"/>
        <end position="336"/>
    </location>
</feature>
<dbReference type="PROSITE" id="PS51793">
    <property type="entry name" value="MIS18"/>
    <property type="match status" value="1"/>
</dbReference>
<dbReference type="HOGENOM" id="CLU_667356_0_0_1"/>
<accession>S8AIJ1</accession>
<dbReference type="Pfam" id="PF03226">
    <property type="entry name" value="Yippee-Mis18"/>
    <property type="match status" value="1"/>
</dbReference>
<protein>
    <recommendedName>
        <fullName evidence="5">Mis18 domain-containing protein</fullName>
    </recommendedName>
</protein>
<organism evidence="6 7">
    <name type="scientific">Dactylellina haptotyla (strain CBS 200.50)</name>
    <name type="common">Nematode-trapping fungus</name>
    <name type="synonym">Monacrosporium haptotylum</name>
    <dbReference type="NCBI Taxonomy" id="1284197"/>
    <lineage>
        <taxon>Eukaryota</taxon>
        <taxon>Fungi</taxon>
        <taxon>Dikarya</taxon>
        <taxon>Ascomycota</taxon>
        <taxon>Pezizomycotina</taxon>
        <taxon>Orbiliomycetes</taxon>
        <taxon>Orbiliales</taxon>
        <taxon>Orbiliaceae</taxon>
        <taxon>Dactylellina</taxon>
    </lineage>
</organism>
<evidence type="ECO:0000313" key="7">
    <source>
        <dbReference type="Proteomes" id="UP000015100"/>
    </source>
</evidence>
<dbReference type="InterPro" id="IPR004910">
    <property type="entry name" value="Yippee/Mis18/Cereblon"/>
</dbReference>
<dbReference type="OMA" id="NINCHWE"/>
<dbReference type="AlphaFoldDB" id="S8AIJ1"/>
<reference evidence="6 7" key="1">
    <citation type="journal article" date="2013" name="PLoS Genet.">
        <title>Genomic mechanisms accounting for the adaptation to parasitism in nematode-trapping fungi.</title>
        <authorList>
            <person name="Meerupati T."/>
            <person name="Andersson K.M."/>
            <person name="Friman E."/>
            <person name="Kumar D."/>
            <person name="Tunlid A."/>
            <person name="Ahren D."/>
        </authorList>
    </citation>
    <scope>NUCLEOTIDE SEQUENCE [LARGE SCALE GENOMIC DNA]</scope>
    <source>
        <strain evidence="6 7">CBS 200.50</strain>
    </source>
</reference>
<dbReference type="EMBL" id="AQGS01000267">
    <property type="protein sequence ID" value="EPS40956.1"/>
    <property type="molecule type" value="Genomic_DNA"/>
</dbReference>
<dbReference type="Proteomes" id="UP000015100">
    <property type="component" value="Unassembled WGS sequence"/>
</dbReference>
<feature type="region of interest" description="Disordered" evidence="4">
    <location>
        <begin position="246"/>
        <end position="336"/>
    </location>
</feature>
<feature type="compositionally biased region" description="Basic and acidic residues" evidence="4">
    <location>
        <begin position="309"/>
        <end position="324"/>
    </location>
</feature>
<dbReference type="GO" id="GO:0046872">
    <property type="term" value="F:metal ion binding"/>
    <property type="evidence" value="ECO:0007669"/>
    <property type="project" value="UniProtKB-KW"/>
</dbReference>
<feature type="compositionally biased region" description="Basic and acidic residues" evidence="4">
    <location>
        <begin position="422"/>
        <end position="436"/>
    </location>
</feature>
<feature type="domain" description="Mis18" evidence="5">
    <location>
        <begin position="28"/>
        <end position="126"/>
    </location>
</feature>
<evidence type="ECO:0000256" key="3">
    <source>
        <dbReference type="SAM" id="Coils"/>
    </source>
</evidence>
<comment type="caution">
    <text evidence="6">The sequence shown here is derived from an EMBL/GenBank/DDBJ whole genome shotgun (WGS) entry which is preliminary data.</text>
</comment>
<feature type="region of interest" description="Disordered" evidence="4">
    <location>
        <begin position="121"/>
        <end position="148"/>
    </location>
</feature>
<reference evidence="7" key="2">
    <citation type="submission" date="2013-04" db="EMBL/GenBank/DDBJ databases">
        <title>Genomic mechanisms accounting for the adaptation to parasitism in nematode-trapping fungi.</title>
        <authorList>
            <person name="Ahren D.G."/>
        </authorList>
    </citation>
    <scope>NUCLEOTIDE SEQUENCE [LARGE SCALE GENOMIC DNA]</scope>
    <source>
        <strain evidence="7">CBS 200.50</strain>
    </source>
</reference>
<feature type="compositionally biased region" description="Acidic residues" evidence="4">
    <location>
        <begin position="137"/>
        <end position="148"/>
    </location>
</feature>
<keyword evidence="3" id="KW-0175">Coiled coil</keyword>
<dbReference type="OrthoDB" id="5429619at2759"/>
<feature type="region of interest" description="Disordered" evidence="4">
    <location>
        <begin position="364"/>
        <end position="450"/>
    </location>
</feature>
<evidence type="ECO:0000259" key="5">
    <source>
        <dbReference type="PROSITE" id="PS51793"/>
    </source>
</evidence>
<proteinExistence type="predicted"/>
<name>S8AIJ1_DACHA</name>
<dbReference type="InterPro" id="IPR034752">
    <property type="entry name" value="Mis18"/>
</dbReference>
<evidence type="ECO:0000256" key="2">
    <source>
        <dbReference type="ARBA" id="ARBA00022833"/>
    </source>
</evidence>
<keyword evidence="7" id="KW-1185">Reference proteome</keyword>
<evidence type="ECO:0000256" key="4">
    <source>
        <dbReference type="SAM" id="MobiDB-lite"/>
    </source>
</evidence>
<feature type="compositionally biased region" description="Pro residues" evidence="4">
    <location>
        <begin position="125"/>
        <end position="134"/>
    </location>
</feature>
<feature type="compositionally biased region" description="Low complexity" evidence="4">
    <location>
        <begin position="253"/>
        <end position="269"/>
    </location>
</feature>
<evidence type="ECO:0000256" key="1">
    <source>
        <dbReference type="ARBA" id="ARBA00022723"/>
    </source>
</evidence>
<gene>
    <name evidence="6" type="ORF">H072_5114</name>
</gene>
<keyword evidence="2" id="KW-0862">Zinc</keyword>